<name>A0A9X2EJ68_9SPHN</name>
<dbReference type="PANTHER" id="PTHR43840">
    <property type="entry name" value="MITOCHONDRIAL METAL TRANSPORTER 1-RELATED"/>
    <property type="match status" value="1"/>
</dbReference>
<sequence length="311" mass="34148">MSGVHHHHGHDHHSERSTLTKRAALFSVSVALFLVGLKLWATWSTDSVAMLGSLADTALDLIASLVTFFGVRYAAMPADEEHRFGHGKAEAIAALFQVILISVSAIGIAWRGIERFGSGTRTQELELGVGVSAVAIVVTLGLLAYQRFVIRKTGSVAIQTDHVHYQSDLLLNLAVIAALALDQLGNFALADPILGLAIAAWLLWGAWRGAGHALNQLMDREWDEDKRQRFVDMINAHPELHGIHELRTRTSGGHDFAQFHIWLDPDMTISQAHVVMDEIEATIHKEFPAVDILIHPDPKGLKEPGQDMTPE</sequence>
<feature type="domain" description="Cation efflux protein cytoplasmic" evidence="10">
    <location>
        <begin position="223"/>
        <end position="298"/>
    </location>
</feature>
<dbReference type="InterPro" id="IPR050291">
    <property type="entry name" value="CDF_Transporter"/>
</dbReference>
<organism evidence="11 12">
    <name type="scientific">Sphingomicrobium sediminis</name>
    <dbReference type="NCBI Taxonomy" id="2950949"/>
    <lineage>
        <taxon>Bacteria</taxon>
        <taxon>Pseudomonadati</taxon>
        <taxon>Pseudomonadota</taxon>
        <taxon>Alphaproteobacteria</taxon>
        <taxon>Sphingomonadales</taxon>
        <taxon>Sphingomonadaceae</taxon>
        <taxon>Sphingomicrobium</taxon>
    </lineage>
</organism>
<evidence type="ECO:0000256" key="1">
    <source>
        <dbReference type="ARBA" id="ARBA00004141"/>
    </source>
</evidence>
<dbReference type="InterPro" id="IPR058533">
    <property type="entry name" value="Cation_efflux_TM"/>
</dbReference>
<gene>
    <name evidence="11" type="ORF">NDO55_11720</name>
</gene>
<keyword evidence="7 8" id="KW-0472">Membrane</keyword>
<evidence type="ECO:0000256" key="6">
    <source>
        <dbReference type="ARBA" id="ARBA00022989"/>
    </source>
</evidence>
<keyword evidence="4" id="KW-1003">Cell membrane</keyword>
<protein>
    <submittedName>
        <fullName evidence="11">Cation diffusion facilitator family transporter</fullName>
    </submittedName>
</protein>
<feature type="domain" description="Cation efflux protein transmembrane" evidence="9">
    <location>
        <begin position="25"/>
        <end position="218"/>
    </location>
</feature>
<dbReference type="Proteomes" id="UP001155128">
    <property type="component" value="Unassembled WGS sequence"/>
</dbReference>
<feature type="transmembrane region" description="Helical" evidence="8">
    <location>
        <begin position="187"/>
        <end position="207"/>
    </location>
</feature>
<evidence type="ECO:0000256" key="2">
    <source>
        <dbReference type="ARBA" id="ARBA00008114"/>
    </source>
</evidence>
<evidence type="ECO:0000256" key="8">
    <source>
        <dbReference type="SAM" id="Phobius"/>
    </source>
</evidence>
<dbReference type="SUPFAM" id="SSF161111">
    <property type="entry name" value="Cation efflux protein transmembrane domain-like"/>
    <property type="match status" value="1"/>
</dbReference>
<dbReference type="Pfam" id="PF16916">
    <property type="entry name" value="ZT_dimer"/>
    <property type="match status" value="1"/>
</dbReference>
<evidence type="ECO:0000259" key="9">
    <source>
        <dbReference type="Pfam" id="PF01545"/>
    </source>
</evidence>
<keyword evidence="3" id="KW-0813">Transport</keyword>
<dbReference type="AlphaFoldDB" id="A0A9X2EJ68"/>
<comment type="similarity">
    <text evidence="2">Belongs to the cation diffusion facilitator (CDF) transporter (TC 2.A.4) family.</text>
</comment>
<dbReference type="InterPro" id="IPR036837">
    <property type="entry name" value="Cation_efflux_CTD_sf"/>
</dbReference>
<evidence type="ECO:0000256" key="7">
    <source>
        <dbReference type="ARBA" id="ARBA00023136"/>
    </source>
</evidence>
<dbReference type="GO" id="GO:0015093">
    <property type="term" value="F:ferrous iron transmembrane transporter activity"/>
    <property type="evidence" value="ECO:0007669"/>
    <property type="project" value="TreeGrafter"/>
</dbReference>
<evidence type="ECO:0000313" key="12">
    <source>
        <dbReference type="Proteomes" id="UP001155128"/>
    </source>
</evidence>
<dbReference type="SUPFAM" id="SSF160240">
    <property type="entry name" value="Cation efflux protein cytoplasmic domain-like"/>
    <property type="match status" value="1"/>
</dbReference>
<dbReference type="Pfam" id="PF01545">
    <property type="entry name" value="Cation_efflux"/>
    <property type="match status" value="1"/>
</dbReference>
<dbReference type="GO" id="GO:0015086">
    <property type="term" value="F:cadmium ion transmembrane transporter activity"/>
    <property type="evidence" value="ECO:0007669"/>
    <property type="project" value="TreeGrafter"/>
</dbReference>
<evidence type="ECO:0000259" key="10">
    <source>
        <dbReference type="Pfam" id="PF16916"/>
    </source>
</evidence>
<keyword evidence="12" id="KW-1185">Reference proteome</keyword>
<feature type="transmembrane region" description="Helical" evidence="8">
    <location>
        <begin position="49"/>
        <end position="71"/>
    </location>
</feature>
<dbReference type="GO" id="GO:0006882">
    <property type="term" value="P:intracellular zinc ion homeostasis"/>
    <property type="evidence" value="ECO:0007669"/>
    <property type="project" value="TreeGrafter"/>
</dbReference>
<feature type="transmembrane region" description="Helical" evidence="8">
    <location>
        <begin position="92"/>
        <end position="113"/>
    </location>
</feature>
<dbReference type="Gene3D" id="3.30.70.1350">
    <property type="entry name" value="Cation efflux protein, cytoplasmic domain"/>
    <property type="match status" value="1"/>
</dbReference>
<dbReference type="GO" id="GO:0005886">
    <property type="term" value="C:plasma membrane"/>
    <property type="evidence" value="ECO:0007669"/>
    <property type="project" value="TreeGrafter"/>
</dbReference>
<keyword evidence="5 8" id="KW-0812">Transmembrane</keyword>
<dbReference type="Gene3D" id="1.20.1510.10">
    <property type="entry name" value="Cation efflux protein transmembrane domain"/>
    <property type="match status" value="1"/>
</dbReference>
<dbReference type="EMBL" id="JAMSHT010000001">
    <property type="protein sequence ID" value="MCM8558487.1"/>
    <property type="molecule type" value="Genomic_DNA"/>
</dbReference>
<feature type="transmembrane region" description="Helical" evidence="8">
    <location>
        <begin position="125"/>
        <end position="145"/>
    </location>
</feature>
<dbReference type="GO" id="GO:0015341">
    <property type="term" value="F:zinc efflux antiporter activity"/>
    <property type="evidence" value="ECO:0007669"/>
    <property type="project" value="TreeGrafter"/>
</dbReference>
<reference evidence="11" key="1">
    <citation type="submission" date="2022-06" db="EMBL/GenBank/DDBJ databases">
        <title>Sphingomicrobium sedimins sp. nov., a marine bacterium isolated from tidal flat.</title>
        <authorList>
            <person name="Kim C.-H."/>
            <person name="Yoo Y."/>
            <person name="Kim J.-J."/>
        </authorList>
    </citation>
    <scope>NUCLEOTIDE SEQUENCE</scope>
    <source>
        <strain evidence="11">GRR-S6-50</strain>
    </source>
</reference>
<dbReference type="InterPro" id="IPR027470">
    <property type="entry name" value="Cation_efflux_CTD"/>
</dbReference>
<keyword evidence="6 8" id="KW-1133">Transmembrane helix</keyword>
<evidence type="ECO:0000256" key="3">
    <source>
        <dbReference type="ARBA" id="ARBA00022448"/>
    </source>
</evidence>
<evidence type="ECO:0000256" key="5">
    <source>
        <dbReference type="ARBA" id="ARBA00022692"/>
    </source>
</evidence>
<dbReference type="PANTHER" id="PTHR43840:SF41">
    <property type="entry name" value="CATION-EFFLUX PUMP FIEF"/>
    <property type="match status" value="1"/>
</dbReference>
<dbReference type="NCBIfam" id="TIGR01297">
    <property type="entry name" value="CDF"/>
    <property type="match status" value="1"/>
</dbReference>
<dbReference type="InterPro" id="IPR027469">
    <property type="entry name" value="Cation_efflux_TMD_sf"/>
</dbReference>
<proteinExistence type="inferred from homology"/>
<comment type="subcellular location">
    <subcellularLocation>
        <location evidence="1">Membrane</location>
        <topology evidence="1">Multi-pass membrane protein</topology>
    </subcellularLocation>
</comment>
<accession>A0A9X2EJ68</accession>
<dbReference type="RefSeq" id="WP_252115415.1">
    <property type="nucleotide sequence ID" value="NZ_JAMSHT010000001.1"/>
</dbReference>
<feature type="transmembrane region" description="Helical" evidence="8">
    <location>
        <begin position="23"/>
        <end position="43"/>
    </location>
</feature>
<comment type="caution">
    <text evidence="11">The sequence shown here is derived from an EMBL/GenBank/DDBJ whole genome shotgun (WGS) entry which is preliminary data.</text>
</comment>
<evidence type="ECO:0000313" key="11">
    <source>
        <dbReference type="EMBL" id="MCM8558487.1"/>
    </source>
</evidence>
<evidence type="ECO:0000256" key="4">
    <source>
        <dbReference type="ARBA" id="ARBA00022475"/>
    </source>
</evidence>
<dbReference type="InterPro" id="IPR002524">
    <property type="entry name" value="Cation_efflux"/>
</dbReference>